<name>A0A1I9WJM1_PSEFR</name>
<keyword evidence="1" id="KW-0614">Plasmid</keyword>
<geneLocation type="plasmid" evidence="1">
    <name>pPFL</name>
</geneLocation>
<sequence length="249" mass="28794">MEAVSILVENLGSQPKWLFFFRSFFSNVKDFLMSNGIAVITGDLYRSSTGYERGLPYVKSMEAMLKQISDDTKFLVKNVDVFRGDFFQITLYEPTTIFELSVYIRSFLISLSENKEVKYDARLSLSYSETNASVGPDSKSYFEDAYIISGRRLDFMEKDVMMEFNSSMDNWHHSFYGVIRLLDFMVGTLSKPQAEVLSWAIRNKSLYVPEIALATKKTQQNIHKLISRSGIKNIMDFLEFSKEQIHSLR</sequence>
<protein>
    <submittedName>
        <fullName evidence="1">Uncharacterized protein</fullName>
    </submittedName>
</protein>
<reference evidence="1" key="1">
    <citation type="submission" date="2016-06" db="EMBL/GenBank/DDBJ databases">
        <title>Sequence analysis of three plasmids from Pseudomonas fragi A22, a psychrophile isolated from soil sample around Arcitc Ocean.</title>
        <authorList>
            <person name="Sun Y."/>
            <person name="Zhai R."/>
            <person name="Jiang Y."/>
            <person name="Jiang Y."/>
            <person name="Shao W."/>
        </authorList>
    </citation>
    <scope>NUCLEOTIDE SEQUENCE</scope>
    <source>
        <strain evidence="1">A22</strain>
        <plasmid evidence="1">pPFL</plasmid>
    </source>
</reference>
<organism evidence="1">
    <name type="scientific">Pseudomonas fragi</name>
    <dbReference type="NCBI Taxonomy" id="296"/>
    <lineage>
        <taxon>Bacteria</taxon>
        <taxon>Pseudomonadati</taxon>
        <taxon>Pseudomonadota</taxon>
        <taxon>Gammaproteobacteria</taxon>
        <taxon>Pseudomonadales</taxon>
        <taxon>Pseudomonadaceae</taxon>
        <taxon>Pseudomonas</taxon>
    </lineage>
</organism>
<proteinExistence type="predicted"/>
<dbReference type="EMBL" id="KX353852">
    <property type="protein sequence ID" value="APA32340.1"/>
    <property type="molecule type" value="Genomic_DNA"/>
</dbReference>
<evidence type="ECO:0000313" key="1">
    <source>
        <dbReference type="EMBL" id="APA32340.1"/>
    </source>
</evidence>
<accession>A0A1I9WJM1</accession>
<dbReference type="RefSeq" id="WP_010657452.1">
    <property type="nucleotide sequence ID" value="NZ_KX353852.1"/>
</dbReference>
<dbReference type="AlphaFoldDB" id="A0A1I9WJM1"/>